<organism evidence="2 3">
    <name type="scientific">Cucumis melo var. makuwa</name>
    <name type="common">Oriental melon</name>
    <dbReference type="NCBI Taxonomy" id="1194695"/>
    <lineage>
        <taxon>Eukaryota</taxon>
        <taxon>Viridiplantae</taxon>
        <taxon>Streptophyta</taxon>
        <taxon>Embryophyta</taxon>
        <taxon>Tracheophyta</taxon>
        <taxon>Spermatophyta</taxon>
        <taxon>Magnoliopsida</taxon>
        <taxon>eudicotyledons</taxon>
        <taxon>Gunneridae</taxon>
        <taxon>Pentapetalae</taxon>
        <taxon>rosids</taxon>
        <taxon>fabids</taxon>
        <taxon>Cucurbitales</taxon>
        <taxon>Cucurbitaceae</taxon>
        <taxon>Benincaseae</taxon>
        <taxon>Cucumis</taxon>
    </lineage>
</organism>
<gene>
    <name evidence="2" type="ORF">E5676_scaffold232G001380</name>
</gene>
<dbReference type="PANTHER" id="PTHR33018">
    <property type="entry name" value="OS10G0338966 PROTEIN-RELATED"/>
    <property type="match status" value="1"/>
</dbReference>
<keyword evidence="2" id="KW-0808">Transferase</keyword>
<protein>
    <submittedName>
        <fullName evidence="2">Putative serine/threonine-protein kinase nek2</fullName>
    </submittedName>
</protein>
<sequence>MDELNEEVGAGELNATVEEIDTRNETPKEFKRPRGPTIIFDVTRIRSLGDKKEVRYNEDGAPIELKDKIFTTVEAAFIIDPRSRKYVLQTAYEPQLLQVPPEKYSFIEQNHWEEFVRSRLSETFQKEGSNEVYIDRAKMWKKARVNKQGQYDNDNIQQVVHKIHEISMNTDSSSVNRHCLNDVLTQALGTKEHNGRVRGIVGYVTPTTQVSELEAQIRSNLSTPLSAHGSCSRPIMLEGIEEKGKRIEVESLDKPKENEKKGKEVMKRGLMKMPIENEVVCESTSTLPLTLKSILKYAEKGHTAARTYGGEGNEDRAQR</sequence>
<accession>A0A5D3BI87</accession>
<evidence type="ECO:0000256" key="1">
    <source>
        <dbReference type="SAM" id="MobiDB-lite"/>
    </source>
</evidence>
<dbReference type="Proteomes" id="UP000321947">
    <property type="component" value="Unassembled WGS sequence"/>
</dbReference>
<feature type="compositionally biased region" description="Basic and acidic residues" evidence="1">
    <location>
        <begin position="20"/>
        <end position="32"/>
    </location>
</feature>
<dbReference type="PANTHER" id="PTHR33018:SF31">
    <property type="entry name" value="TRANSPOSASE, PTTA_EN_SPM, PLANT"/>
    <property type="match status" value="1"/>
</dbReference>
<dbReference type="AlphaFoldDB" id="A0A5D3BI87"/>
<dbReference type="EMBL" id="SSTD01018108">
    <property type="protein sequence ID" value="TYJ98391.1"/>
    <property type="molecule type" value="Genomic_DNA"/>
</dbReference>
<keyword evidence="2" id="KW-0418">Kinase</keyword>
<comment type="caution">
    <text evidence="2">The sequence shown here is derived from an EMBL/GenBank/DDBJ whole genome shotgun (WGS) entry which is preliminary data.</text>
</comment>
<evidence type="ECO:0000313" key="2">
    <source>
        <dbReference type="EMBL" id="TYJ98391.1"/>
    </source>
</evidence>
<reference evidence="2 3" key="1">
    <citation type="submission" date="2019-08" db="EMBL/GenBank/DDBJ databases">
        <title>Draft genome sequences of two oriental melons (Cucumis melo L. var makuwa).</title>
        <authorList>
            <person name="Kwon S.-Y."/>
        </authorList>
    </citation>
    <scope>NUCLEOTIDE SEQUENCE [LARGE SCALE GENOMIC DNA]</scope>
    <source>
        <strain evidence="3">cv. Chang Bougi</strain>
        <tissue evidence="2">Leaf</tissue>
    </source>
</reference>
<feature type="region of interest" description="Disordered" evidence="1">
    <location>
        <begin position="1"/>
        <end position="33"/>
    </location>
</feature>
<proteinExistence type="predicted"/>
<dbReference type="GO" id="GO:0016301">
    <property type="term" value="F:kinase activity"/>
    <property type="evidence" value="ECO:0007669"/>
    <property type="project" value="UniProtKB-KW"/>
</dbReference>
<name>A0A5D3BI87_CUCMM</name>
<evidence type="ECO:0000313" key="3">
    <source>
        <dbReference type="Proteomes" id="UP000321947"/>
    </source>
</evidence>